<keyword evidence="2" id="KW-1185">Reference proteome</keyword>
<proteinExistence type="predicted"/>
<feature type="non-terminal residue" evidence="1">
    <location>
        <position position="140"/>
    </location>
</feature>
<dbReference type="Gene3D" id="3.10.400.20">
    <property type="match status" value="1"/>
</dbReference>
<dbReference type="NCBIfam" id="TIGR00451">
    <property type="entry name" value="unchar_dom_2"/>
    <property type="match status" value="1"/>
</dbReference>
<dbReference type="Proteomes" id="UP001153365">
    <property type="component" value="Unassembled WGS sequence"/>
</dbReference>
<dbReference type="InterPro" id="IPR016437">
    <property type="entry name" value="MCT-1/Tma20"/>
</dbReference>
<organism evidence="1 2">
    <name type="scientific">Phakopsora pachyrhizi</name>
    <name type="common">Asian soybean rust disease fungus</name>
    <dbReference type="NCBI Taxonomy" id="170000"/>
    <lineage>
        <taxon>Eukaryota</taxon>
        <taxon>Fungi</taxon>
        <taxon>Dikarya</taxon>
        <taxon>Basidiomycota</taxon>
        <taxon>Pucciniomycotina</taxon>
        <taxon>Pucciniomycetes</taxon>
        <taxon>Pucciniales</taxon>
        <taxon>Phakopsoraceae</taxon>
        <taxon>Phakopsora</taxon>
    </lineage>
</organism>
<dbReference type="EMBL" id="CALTRL010002143">
    <property type="protein sequence ID" value="CAH7674842.1"/>
    <property type="molecule type" value="Genomic_DNA"/>
</dbReference>
<dbReference type="SUPFAM" id="SSF88697">
    <property type="entry name" value="PUA domain-like"/>
    <property type="match status" value="1"/>
</dbReference>
<dbReference type="PANTHER" id="PTHR22798">
    <property type="entry name" value="MCT-1 PROTEIN"/>
    <property type="match status" value="1"/>
</dbReference>
<reference evidence="1" key="1">
    <citation type="submission" date="2022-06" db="EMBL/GenBank/DDBJ databases">
        <authorList>
            <consortium name="SYNGENTA / RWTH Aachen University"/>
        </authorList>
    </citation>
    <scope>NUCLEOTIDE SEQUENCE</scope>
</reference>
<dbReference type="GO" id="GO:0001731">
    <property type="term" value="P:formation of translation preinitiation complex"/>
    <property type="evidence" value="ECO:0007669"/>
    <property type="project" value="TreeGrafter"/>
</dbReference>
<comment type="caution">
    <text evidence="1">The sequence shown here is derived from an EMBL/GenBank/DDBJ whole genome shotgun (WGS) entry which is preliminary data.</text>
</comment>
<dbReference type="AlphaFoldDB" id="A0AAV0AX32"/>
<dbReference type="PANTHER" id="PTHR22798:SF0">
    <property type="entry name" value="MALIGNANT T-CELL-AMPLIFIED SEQUENCE 1"/>
    <property type="match status" value="1"/>
</dbReference>
<feature type="non-terminal residue" evidence="1">
    <location>
        <position position="1"/>
    </location>
</feature>
<accession>A0AAV0AX32</accession>
<protein>
    <submittedName>
        <fullName evidence="1">Uncharacterized protein</fullName>
    </submittedName>
</protein>
<evidence type="ECO:0000313" key="1">
    <source>
        <dbReference type="EMBL" id="CAH7674842.1"/>
    </source>
</evidence>
<dbReference type="InterPro" id="IPR004521">
    <property type="entry name" value="Uncharacterised_CHP00451"/>
</dbReference>
<dbReference type="GO" id="GO:0003723">
    <property type="term" value="F:RNA binding"/>
    <property type="evidence" value="ECO:0007669"/>
    <property type="project" value="InterPro"/>
</dbReference>
<dbReference type="InterPro" id="IPR015947">
    <property type="entry name" value="PUA-like_sf"/>
</dbReference>
<sequence>KITLIESIWPMKEILHLLRCREHTFILVCKRLALFFQRFDKAYISALRLVHQFKILISGEIKFVLLGANITCPGLTSPGASQPEKLSTNTPVLVLAEGKEWVCVIGFTQRSYNNMRKVNKVIGVGNIHYLGKNLWAIGSI</sequence>
<gene>
    <name evidence="1" type="ORF">PPACK8108_LOCUS9772</name>
</gene>
<evidence type="ECO:0000313" key="2">
    <source>
        <dbReference type="Proteomes" id="UP001153365"/>
    </source>
</evidence>
<name>A0AAV0AX32_PHAPC</name>